<feature type="transmembrane region" description="Helical" evidence="1">
    <location>
        <begin position="127"/>
        <end position="150"/>
    </location>
</feature>
<proteinExistence type="predicted"/>
<reference evidence="3" key="2">
    <citation type="submission" date="2025-08" db="UniProtKB">
        <authorList>
            <consortium name="RefSeq"/>
        </authorList>
    </citation>
    <scope>IDENTIFICATION</scope>
    <source>
        <tissue evidence="3">Leaf</tissue>
    </source>
</reference>
<dbReference type="RefSeq" id="XP_010480379.1">
    <property type="nucleotide sequence ID" value="XM_010482077.1"/>
</dbReference>
<keyword evidence="1" id="KW-0472">Membrane</keyword>
<evidence type="ECO:0000256" key="1">
    <source>
        <dbReference type="SAM" id="Phobius"/>
    </source>
</evidence>
<dbReference type="Proteomes" id="UP000694864">
    <property type="component" value="Chromosome 17"/>
</dbReference>
<sequence>MIFVFYTPTMFSFRIFLLMFLFALIAIVGWIYQWYILLIIALKHLQKLFALVPYIYDTLYVYRIDMSLITYSLRLGEQGCDSSPTPSREDLYDEQARQSLDNADKFGRITLDCGTTGGGSGGNSGSAMIIDISVGLFFIILVAIGIWIVFVRRQKAMNAAVVKPYSGKEMGYGMGEKTKTVAMSAPAGKLSNGDANV</sequence>
<keyword evidence="1" id="KW-1133">Transmembrane helix</keyword>
<gene>
    <name evidence="3" type="primary">LOC104759108</name>
</gene>
<protein>
    <submittedName>
        <fullName evidence="3">Uncharacterized protein LOC104759108</fullName>
    </submittedName>
</protein>
<keyword evidence="1" id="KW-0812">Transmembrane</keyword>
<reference evidence="2" key="1">
    <citation type="journal article" date="2014" name="Nat. Commun.">
        <title>The emerging biofuel crop Camelina sativa retains a highly undifferentiated hexaploid genome structure.</title>
        <authorList>
            <person name="Kagale S."/>
            <person name="Koh C."/>
            <person name="Nixon J."/>
            <person name="Bollina V."/>
            <person name="Clarke W.E."/>
            <person name="Tuteja R."/>
            <person name="Spillane C."/>
            <person name="Robinson S.J."/>
            <person name="Links M.G."/>
            <person name="Clarke C."/>
            <person name="Higgins E.E."/>
            <person name="Huebert T."/>
            <person name="Sharpe A.G."/>
            <person name="Parkin I.A."/>
        </authorList>
    </citation>
    <scope>NUCLEOTIDE SEQUENCE [LARGE SCALE GENOMIC DNA]</scope>
    <source>
        <strain evidence="2">cv. DH55</strain>
    </source>
</reference>
<evidence type="ECO:0000313" key="2">
    <source>
        <dbReference type="Proteomes" id="UP000694864"/>
    </source>
</evidence>
<name>A0ABM0X486_CAMSA</name>
<keyword evidence="2" id="KW-1185">Reference proteome</keyword>
<dbReference type="GeneID" id="104759108"/>
<evidence type="ECO:0000313" key="3">
    <source>
        <dbReference type="RefSeq" id="XP_010480379.1"/>
    </source>
</evidence>
<accession>A0ABM0X486</accession>
<organism evidence="2 3">
    <name type="scientific">Camelina sativa</name>
    <name type="common">False flax</name>
    <name type="synonym">Myagrum sativum</name>
    <dbReference type="NCBI Taxonomy" id="90675"/>
    <lineage>
        <taxon>Eukaryota</taxon>
        <taxon>Viridiplantae</taxon>
        <taxon>Streptophyta</taxon>
        <taxon>Embryophyta</taxon>
        <taxon>Tracheophyta</taxon>
        <taxon>Spermatophyta</taxon>
        <taxon>Magnoliopsida</taxon>
        <taxon>eudicotyledons</taxon>
        <taxon>Gunneridae</taxon>
        <taxon>Pentapetalae</taxon>
        <taxon>rosids</taxon>
        <taxon>malvids</taxon>
        <taxon>Brassicales</taxon>
        <taxon>Brassicaceae</taxon>
        <taxon>Camelineae</taxon>
        <taxon>Camelina</taxon>
    </lineage>
</organism>
<feature type="transmembrane region" description="Helical" evidence="1">
    <location>
        <begin position="15"/>
        <end position="41"/>
    </location>
</feature>